<keyword evidence="3 9" id="KW-0812">Transmembrane</keyword>
<evidence type="ECO:0000256" key="5">
    <source>
        <dbReference type="ARBA" id="ARBA00023136"/>
    </source>
</evidence>
<dbReference type="KEGG" id="btab:109043616"/>
<gene>
    <name evidence="10" type="ORF">BEMITA_LOCUS11752</name>
</gene>
<feature type="transmembrane region" description="Helical" evidence="9">
    <location>
        <begin position="7"/>
        <end position="25"/>
    </location>
</feature>
<proteinExistence type="inferred from homology"/>
<name>A0A9P0AK82_BEMTA</name>
<feature type="transmembrane region" description="Helical" evidence="9">
    <location>
        <begin position="221"/>
        <end position="242"/>
    </location>
</feature>
<dbReference type="Pfam" id="PF05978">
    <property type="entry name" value="UNC-93"/>
    <property type="match status" value="1"/>
</dbReference>
<feature type="transmembrane region" description="Helical" evidence="9">
    <location>
        <begin position="76"/>
        <end position="94"/>
    </location>
</feature>
<feature type="transmembrane region" description="Helical" evidence="9">
    <location>
        <begin position="331"/>
        <end position="352"/>
    </location>
</feature>
<feature type="transmembrane region" description="Helical" evidence="9">
    <location>
        <begin position="289"/>
        <end position="311"/>
    </location>
</feature>
<dbReference type="EMBL" id="OU963868">
    <property type="protein sequence ID" value="CAH0393335.1"/>
    <property type="molecule type" value="Genomic_DNA"/>
</dbReference>
<dbReference type="PANTHER" id="PTHR23294:SF0">
    <property type="entry name" value="UNC93-LIKE PROTEIN MFSD11"/>
    <property type="match status" value="1"/>
</dbReference>
<reference evidence="10" key="1">
    <citation type="submission" date="2021-12" db="EMBL/GenBank/DDBJ databases">
        <authorList>
            <person name="King R."/>
        </authorList>
    </citation>
    <scope>NUCLEOTIDE SEQUENCE</scope>
</reference>
<evidence type="ECO:0000256" key="6">
    <source>
        <dbReference type="ARBA" id="ARBA00023180"/>
    </source>
</evidence>
<feature type="transmembrane region" description="Helical" evidence="9">
    <location>
        <begin position="390"/>
        <end position="411"/>
    </location>
</feature>
<keyword evidence="4 9" id="KW-1133">Transmembrane helix</keyword>
<evidence type="ECO:0000256" key="4">
    <source>
        <dbReference type="ARBA" id="ARBA00022989"/>
    </source>
</evidence>
<evidence type="ECO:0000256" key="1">
    <source>
        <dbReference type="ARBA" id="ARBA00004141"/>
    </source>
</evidence>
<evidence type="ECO:0000313" key="10">
    <source>
        <dbReference type="EMBL" id="CAH0393335.1"/>
    </source>
</evidence>
<dbReference type="InterPro" id="IPR051617">
    <property type="entry name" value="UNC-93-like_regulator"/>
</dbReference>
<feature type="transmembrane region" description="Helical" evidence="9">
    <location>
        <begin position="100"/>
        <end position="124"/>
    </location>
</feature>
<keyword evidence="6" id="KW-0325">Glycoprotein</keyword>
<accession>A0A9P0AK82</accession>
<dbReference type="InterPro" id="IPR010291">
    <property type="entry name" value="Ion_channel_UNC-93"/>
</dbReference>
<evidence type="ECO:0000256" key="2">
    <source>
        <dbReference type="ARBA" id="ARBA00009172"/>
    </source>
</evidence>
<comment type="subcellular location">
    <subcellularLocation>
        <location evidence="1">Membrane</location>
        <topology evidence="1">Multi-pass membrane protein</topology>
    </subcellularLocation>
</comment>
<dbReference type="GO" id="GO:0016020">
    <property type="term" value="C:membrane"/>
    <property type="evidence" value="ECO:0007669"/>
    <property type="project" value="UniProtKB-SubCell"/>
</dbReference>
<evidence type="ECO:0000256" key="9">
    <source>
        <dbReference type="SAM" id="Phobius"/>
    </source>
</evidence>
<sequence length="424" mass="46429">MDSRTINICGVGICQLLLFSGYFALLDLQKTLLASAHDDNPNFNVDGYTLSGVIYTSFSLSVLLTPSVISSIGPRLTMFIGALCYLAPPVAMYLENSWLLYVAFSLKGIGGALTWTASSNYLVLNSTEQTLARNMALFWFFFACGYFPGNLFTYFAFKSVTVKIDESTRHLVLFVMAGFIAVGAFAHLFLRDVQESRKKSNADTPLQALKRTSNIALSRNTAVLLLAFGYVGLNMSFISGIYGSSIGFTLQIGEGVKRLVPLSGVFAGCGEVSGGILGRIFGKVNVFRINVFFVAAVILNCICYLMIFLSLPAVANFGNTYEKAFIGPRPWLLLLVAYFLGVGDSLLNIQMLTLVGSLYPHDSAPAFGVFKISRSVFTAASYYYSRYLPLPTQLLILTIFGAMGMITFNVMNVTHERRKVADKC</sequence>
<evidence type="ECO:0000256" key="7">
    <source>
        <dbReference type="ARBA" id="ARBA00040302"/>
    </source>
</evidence>
<feature type="transmembrane region" description="Helical" evidence="9">
    <location>
        <begin position="136"/>
        <end position="157"/>
    </location>
</feature>
<dbReference type="Proteomes" id="UP001152759">
    <property type="component" value="Chromosome 7"/>
</dbReference>
<evidence type="ECO:0000256" key="3">
    <source>
        <dbReference type="ARBA" id="ARBA00022692"/>
    </source>
</evidence>
<evidence type="ECO:0000256" key="8">
    <source>
        <dbReference type="ARBA" id="ARBA00041910"/>
    </source>
</evidence>
<dbReference type="Gene3D" id="1.20.1250.20">
    <property type="entry name" value="MFS general substrate transporter like domains"/>
    <property type="match status" value="1"/>
</dbReference>
<protein>
    <recommendedName>
        <fullName evidence="7">UNC93-like protein MFSD11</fullName>
    </recommendedName>
    <alternativeName>
        <fullName evidence="8">Major facilitator superfamily domain-containing protein 11</fullName>
    </alternativeName>
</protein>
<dbReference type="PANTHER" id="PTHR23294">
    <property type="entry name" value="ET TRANSLATION PRODUCT-RELATED"/>
    <property type="match status" value="1"/>
</dbReference>
<dbReference type="AlphaFoldDB" id="A0A9P0AK82"/>
<dbReference type="InterPro" id="IPR036259">
    <property type="entry name" value="MFS_trans_sf"/>
</dbReference>
<feature type="transmembrane region" description="Helical" evidence="9">
    <location>
        <begin position="169"/>
        <end position="190"/>
    </location>
</feature>
<comment type="similarity">
    <text evidence="2">Belongs to the unc-93 family.</text>
</comment>
<feature type="transmembrane region" description="Helical" evidence="9">
    <location>
        <begin position="45"/>
        <end position="64"/>
    </location>
</feature>
<keyword evidence="11" id="KW-1185">Reference proteome</keyword>
<organism evidence="10 11">
    <name type="scientific">Bemisia tabaci</name>
    <name type="common">Sweetpotato whitefly</name>
    <name type="synonym">Aleurodes tabaci</name>
    <dbReference type="NCBI Taxonomy" id="7038"/>
    <lineage>
        <taxon>Eukaryota</taxon>
        <taxon>Metazoa</taxon>
        <taxon>Ecdysozoa</taxon>
        <taxon>Arthropoda</taxon>
        <taxon>Hexapoda</taxon>
        <taxon>Insecta</taxon>
        <taxon>Pterygota</taxon>
        <taxon>Neoptera</taxon>
        <taxon>Paraneoptera</taxon>
        <taxon>Hemiptera</taxon>
        <taxon>Sternorrhyncha</taxon>
        <taxon>Aleyrodoidea</taxon>
        <taxon>Aleyrodidae</taxon>
        <taxon>Aleyrodinae</taxon>
        <taxon>Bemisia</taxon>
    </lineage>
</organism>
<evidence type="ECO:0000313" key="11">
    <source>
        <dbReference type="Proteomes" id="UP001152759"/>
    </source>
</evidence>
<dbReference type="SUPFAM" id="SSF103473">
    <property type="entry name" value="MFS general substrate transporter"/>
    <property type="match status" value="1"/>
</dbReference>
<keyword evidence="5 9" id="KW-0472">Membrane</keyword>